<reference evidence="3 4" key="2">
    <citation type="journal article" date="2016" name="Int. J. Syst. Evol. Microbiol.">
        <title>Flavisolibacter tropicus sp. nov., isolated from tropical soil.</title>
        <authorList>
            <person name="Lee J.J."/>
            <person name="Kang M.S."/>
            <person name="Kim G.S."/>
            <person name="Lee C.S."/>
            <person name="Lim S."/>
            <person name="Lee J."/>
            <person name="Roh S.H."/>
            <person name="Kang H."/>
            <person name="Ha J.M."/>
            <person name="Bae S."/>
            <person name="Jung H.Y."/>
            <person name="Kim M.K."/>
        </authorList>
    </citation>
    <scope>NUCLEOTIDE SEQUENCE [LARGE SCALE GENOMIC DNA]</scope>
    <source>
        <strain evidence="3 4">LCS9</strain>
    </source>
</reference>
<feature type="transmembrane region" description="Helical" evidence="1">
    <location>
        <begin position="25"/>
        <end position="43"/>
    </location>
</feature>
<feature type="transmembrane region" description="Helical" evidence="1">
    <location>
        <begin position="155"/>
        <end position="179"/>
    </location>
</feature>
<dbReference type="PATRIC" id="fig|1492898.3.peg.2620"/>
<dbReference type="InterPro" id="IPR002656">
    <property type="entry name" value="Acyl_transf_3_dom"/>
</dbReference>
<dbReference type="GO" id="GO:0009103">
    <property type="term" value="P:lipopolysaccharide biosynthetic process"/>
    <property type="evidence" value="ECO:0007669"/>
    <property type="project" value="TreeGrafter"/>
</dbReference>
<dbReference type="OrthoDB" id="290051at2"/>
<evidence type="ECO:0000313" key="4">
    <source>
        <dbReference type="Proteomes" id="UP000077177"/>
    </source>
</evidence>
<name>A0A172TVX2_9BACT</name>
<feature type="transmembrane region" description="Helical" evidence="1">
    <location>
        <begin position="329"/>
        <end position="350"/>
    </location>
</feature>
<evidence type="ECO:0000313" key="3">
    <source>
        <dbReference type="EMBL" id="ANE51142.1"/>
    </source>
</evidence>
<dbReference type="STRING" id="1492898.SY85_12150"/>
<feature type="transmembrane region" description="Helical" evidence="1">
    <location>
        <begin position="240"/>
        <end position="257"/>
    </location>
</feature>
<gene>
    <name evidence="3" type="ORF">SY85_12150</name>
</gene>
<keyword evidence="1" id="KW-0472">Membrane</keyword>
<protein>
    <recommendedName>
        <fullName evidence="2">Acyltransferase 3 domain-containing protein</fullName>
    </recommendedName>
</protein>
<feature type="transmembrane region" description="Helical" evidence="1">
    <location>
        <begin position="68"/>
        <end position="88"/>
    </location>
</feature>
<feature type="transmembrane region" description="Helical" evidence="1">
    <location>
        <begin position="186"/>
        <end position="206"/>
    </location>
</feature>
<keyword evidence="1" id="KW-0812">Transmembrane</keyword>
<dbReference type="GO" id="GO:0016747">
    <property type="term" value="F:acyltransferase activity, transferring groups other than amino-acyl groups"/>
    <property type="evidence" value="ECO:0007669"/>
    <property type="project" value="InterPro"/>
</dbReference>
<feature type="transmembrane region" description="Helical" evidence="1">
    <location>
        <begin position="109"/>
        <end position="135"/>
    </location>
</feature>
<keyword evidence="4" id="KW-1185">Reference proteome</keyword>
<feature type="domain" description="Acyltransferase 3" evidence="2">
    <location>
        <begin position="20"/>
        <end position="343"/>
    </location>
</feature>
<feature type="transmembrane region" description="Helical" evidence="1">
    <location>
        <begin position="291"/>
        <end position="317"/>
    </location>
</feature>
<dbReference type="PANTHER" id="PTHR23028:SF53">
    <property type="entry name" value="ACYL_TRANSF_3 DOMAIN-CONTAINING PROTEIN"/>
    <property type="match status" value="1"/>
</dbReference>
<dbReference type="Pfam" id="PF01757">
    <property type="entry name" value="Acyl_transf_3"/>
    <property type="match status" value="1"/>
</dbReference>
<evidence type="ECO:0000256" key="1">
    <source>
        <dbReference type="SAM" id="Phobius"/>
    </source>
</evidence>
<sequence length="372" mass="43293">MKSSFFEKFRRVTASTAYLPEIDGLRFLAVFWVAIIMHTMHYLDEKFYNNQLIHGVWRLVVLEGVNGMHLFFVISGFILSLPFARMYLNNKEKVSLKRYYLRRLTRLEPPYLIALFLFFIGHVFIIKKFAVGQLIPSFFASIFYSHGLIYDRQPLIMPVAWSLEIEVQFYILAPLFCLLFKIPSRLLRRAALVILAITSVLCSSFTTNLLLFLHYFIIGLLLADLYVSKDAKVENSKFSFVMGVLALVALISIPSYYWHSLQYAKVLLLFIVCYQVLFNSQMKTMFSGKGITLIGGMCYSIYLLHFGIISCFGAIMLSRNTSFDYNYAPLYLIAITLLILLLSAGYFYYIEKPFMKFRLKRLEQKTKKETFI</sequence>
<dbReference type="PANTHER" id="PTHR23028">
    <property type="entry name" value="ACETYLTRANSFERASE"/>
    <property type="match status" value="1"/>
</dbReference>
<organism evidence="3 4">
    <name type="scientific">Flavisolibacter tropicus</name>
    <dbReference type="NCBI Taxonomy" id="1492898"/>
    <lineage>
        <taxon>Bacteria</taxon>
        <taxon>Pseudomonadati</taxon>
        <taxon>Bacteroidota</taxon>
        <taxon>Chitinophagia</taxon>
        <taxon>Chitinophagales</taxon>
        <taxon>Chitinophagaceae</taxon>
        <taxon>Flavisolibacter</taxon>
    </lineage>
</organism>
<reference evidence="4" key="1">
    <citation type="submission" date="2015-01" db="EMBL/GenBank/DDBJ databases">
        <title>Flavisolibacter sp./LCS9/ whole genome sequencing.</title>
        <authorList>
            <person name="Kim M.K."/>
            <person name="Srinivasan S."/>
            <person name="Lee J.-J."/>
        </authorList>
    </citation>
    <scope>NUCLEOTIDE SEQUENCE [LARGE SCALE GENOMIC DNA]</scope>
    <source>
        <strain evidence="4">LCS9</strain>
    </source>
</reference>
<dbReference type="AlphaFoldDB" id="A0A172TVX2"/>
<evidence type="ECO:0000259" key="2">
    <source>
        <dbReference type="Pfam" id="PF01757"/>
    </source>
</evidence>
<dbReference type="Proteomes" id="UP000077177">
    <property type="component" value="Chromosome"/>
</dbReference>
<dbReference type="EMBL" id="CP011390">
    <property type="protein sequence ID" value="ANE51142.1"/>
    <property type="molecule type" value="Genomic_DNA"/>
</dbReference>
<proteinExistence type="predicted"/>
<accession>A0A172TVX2</accession>
<dbReference type="GO" id="GO:0016020">
    <property type="term" value="C:membrane"/>
    <property type="evidence" value="ECO:0007669"/>
    <property type="project" value="TreeGrafter"/>
</dbReference>
<dbReference type="RefSeq" id="WP_066404837.1">
    <property type="nucleotide sequence ID" value="NZ_CP011390.1"/>
</dbReference>
<dbReference type="KEGG" id="fla:SY85_12150"/>
<dbReference type="InterPro" id="IPR050879">
    <property type="entry name" value="Acyltransferase_3"/>
</dbReference>
<keyword evidence="1" id="KW-1133">Transmembrane helix</keyword>